<name>A0A1Y1Y5F8_9PLEO</name>
<protein>
    <recommendedName>
        <fullName evidence="2">Tc toxin complex TcA C-terminal TcB-binding domain-containing protein</fullName>
    </recommendedName>
</protein>
<dbReference type="Proteomes" id="UP000193144">
    <property type="component" value="Unassembled WGS sequence"/>
</dbReference>
<keyword evidence="4" id="KW-1185">Reference proteome</keyword>
<dbReference type="Pfam" id="PF18276">
    <property type="entry name" value="TcA_TcB_BD"/>
    <property type="match status" value="1"/>
</dbReference>
<evidence type="ECO:0000313" key="4">
    <source>
        <dbReference type="Proteomes" id="UP000193144"/>
    </source>
</evidence>
<reference evidence="3 4" key="1">
    <citation type="submission" date="2016-07" db="EMBL/GenBank/DDBJ databases">
        <title>Pervasive Adenine N6-methylation of Active Genes in Fungi.</title>
        <authorList>
            <consortium name="DOE Joint Genome Institute"/>
            <person name="Mondo S.J."/>
            <person name="Dannebaum R.O."/>
            <person name="Kuo R.C."/>
            <person name="Labutti K."/>
            <person name="Haridas S."/>
            <person name="Kuo A."/>
            <person name="Salamov A."/>
            <person name="Ahrendt S.R."/>
            <person name="Lipzen A."/>
            <person name="Sullivan W."/>
            <person name="Andreopoulos W.B."/>
            <person name="Clum A."/>
            <person name="Lindquist E."/>
            <person name="Daum C."/>
            <person name="Ramamoorthy G.K."/>
            <person name="Gryganskyi A."/>
            <person name="Culley D."/>
            <person name="Magnuson J.K."/>
            <person name="James T.Y."/>
            <person name="O'Malley M.A."/>
            <person name="Stajich J.E."/>
            <person name="Spatafora J.W."/>
            <person name="Visel A."/>
            <person name="Grigoriev I.V."/>
        </authorList>
    </citation>
    <scope>NUCLEOTIDE SEQUENCE [LARGE SCALE GENOMIC DNA]</scope>
    <source>
        <strain evidence="3 4">CBS 115471</strain>
    </source>
</reference>
<dbReference type="AlphaFoldDB" id="A0A1Y1Y5F8"/>
<dbReference type="STRING" id="1231657.A0A1Y1Y5F8"/>
<feature type="non-terminal residue" evidence="3">
    <location>
        <position position="1"/>
    </location>
</feature>
<evidence type="ECO:0000313" key="3">
    <source>
        <dbReference type="EMBL" id="ORX93125.1"/>
    </source>
</evidence>
<evidence type="ECO:0000259" key="2">
    <source>
        <dbReference type="Pfam" id="PF18276"/>
    </source>
</evidence>
<feature type="domain" description="Tc toxin complex TcA C-terminal TcB-binding" evidence="2">
    <location>
        <begin position="147"/>
        <end position="411"/>
    </location>
</feature>
<evidence type="ECO:0000256" key="1">
    <source>
        <dbReference type="SAM" id="Coils"/>
    </source>
</evidence>
<sequence>YLKLIGESEDCIPSADTKWIDIEQNIGPVTDSDPRMSPDEKMEMDLTQAAQIINGIAGGIDYIAQPLAALPTISANAAPLGVGASISPGGSNLAAAVQIGSVALKTAASIISEEGNRSSRKGQLIRQLQDRRLQANIRGREIKAIDQQIERQKTRLKAASKDIEMQKSEMQEAQNVESWYRTNIYFQAYTLALSAARQAESALSFEQGRVISAVKQGGYWDAAHDGLMSADHLFLDLKRLESASLDGPSSDFDVSKTISLRQIDTMALLRLRLTGSTNFLLSEILFDMDFPGHFMRRIRSVALSLPAVLGPHTGVNATLTLLQHRYRISPSAADYNTNNDLFRSDRIPISSVAISSGSHDAGVFELNFSGAKYLPFEGAGAISTWRLELPTEIRKFDYETISDVLLHVQYSSRDGGPVLREAANDTVRKAARAIRNEGETDGFCTLWNLKNDFVNAWYGFSSRIIASKGKVDTISSMELGNLKDRLPFWSRKQKILEVKSVTLISKSATLVRGITVPKATGEGVKWDEGKIGDCTMRTCKGLSKRDWKSWVVSMRRRYNVVAATRSDLKVLCTSRVYIYSSVLLRTYLRRVVTGGSVAEPCGLLNRSSPLSLARLCITCQYYAGPISAQLYDSLSLKESTAF</sequence>
<dbReference type="OrthoDB" id="3798129at2759"/>
<dbReference type="InterPro" id="IPR040840">
    <property type="entry name" value="TcA_TcB_BD"/>
</dbReference>
<keyword evidence="1" id="KW-0175">Coiled coil</keyword>
<comment type="caution">
    <text evidence="3">The sequence shown here is derived from an EMBL/GenBank/DDBJ whole genome shotgun (WGS) entry which is preliminary data.</text>
</comment>
<accession>A0A1Y1Y5F8</accession>
<feature type="coiled-coil region" evidence="1">
    <location>
        <begin position="142"/>
        <end position="176"/>
    </location>
</feature>
<gene>
    <name evidence="3" type="ORF">BCR34DRAFT_647183</name>
</gene>
<organism evidence="3 4">
    <name type="scientific">Clohesyomyces aquaticus</name>
    <dbReference type="NCBI Taxonomy" id="1231657"/>
    <lineage>
        <taxon>Eukaryota</taxon>
        <taxon>Fungi</taxon>
        <taxon>Dikarya</taxon>
        <taxon>Ascomycota</taxon>
        <taxon>Pezizomycotina</taxon>
        <taxon>Dothideomycetes</taxon>
        <taxon>Pleosporomycetidae</taxon>
        <taxon>Pleosporales</taxon>
        <taxon>Lindgomycetaceae</taxon>
        <taxon>Clohesyomyces</taxon>
    </lineage>
</organism>
<dbReference type="EMBL" id="MCFA01000354">
    <property type="protein sequence ID" value="ORX93125.1"/>
    <property type="molecule type" value="Genomic_DNA"/>
</dbReference>
<proteinExistence type="predicted"/>